<protein>
    <recommendedName>
        <fullName evidence="4">Prokaryotic-type class I peptide chain release factors domain-containing protein</fullName>
    </recommendedName>
</protein>
<dbReference type="RefSeq" id="XP_014152793.1">
    <property type="nucleotide sequence ID" value="XM_014297318.1"/>
</dbReference>
<dbReference type="InterPro" id="IPR045853">
    <property type="entry name" value="Pep_chain_release_fac_I_sf"/>
</dbReference>
<accession>A0A0L0FQR8</accession>
<dbReference type="AlphaFoldDB" id="A0A0L0FQR8"/>
<name>A0A0L0FQR8_9EUKA</name>
<reference evidence="5 6" key="1">
    <citation type="submission" date="2011-02" db="EMBL/GenBank/DDBJ databases">
        <title>The Genome Sequence of Sphaeroforma arctica JP610.</title>
        <authorList>
            <consortium name="The Broad Institute Genome Sequencing Platform"/>
            <person name="Russ C."/>
            <person name="Cuomo C."/>
            <person name="Young S.K."/>
            <person name="Zeng Q."/>
            <person name="Gargeya S."/>
            <person name="Alvarado L."/>
            <person name="Berlin A."/>
            <person name="Chapman S.B."/>
            <person name="Chen Z."/>
            <person name="Freedman E."/>
            <person name="Gellesch M."/>
            <person name="Goldberg J."/>
            <person name="Griggs A."/>
            <person name="Gujja S."/>
            <person name="Heilman E."/>
            <person name="Heiman D."/>
            <person name="Howarth C."/>
            <person name="Mehta T."/>
            <person name="Neiman D."/>
            <person name="Pearson M."/>
            <person name="Roberts A."/>
            <person name="Saif S."/>
            <person name="Shea T."/>
            <person name="Shenoy N."/>
            <person name="Sisk P."/>
            <person name="Stolte C."/>
            <person name="Sykes S."/>
            <person name="White J."/>
            <person name="Yandava C."/>
            <person name="Burger G."/>
            <person name="Gray M.W."/>
            <person name="Holland P.W.H."/>
            <person name="King N."/>
            <person name="Lang F.B.F."/>
            <person name="Roger A.J."/>
            <person name="Ruiz-Trillo I."/>
            <person name="Haas B."/>
            <person name="Nusbaum C."/>
            <person name="Birren B."/>
        </authorList>
    </citation>
    <scope>NUCLEOTIDE SEQUENCE [LARGE SCALE GENOMIC DNA]</scope>
    <source>
        <strain evidence="5 6">JP610</strain>
    </source>
</reference>
<dbReference type="SMART" id="SM00937">
    <property type="entry name" value="PCRF"/>
    <property type="match status" value="1"/>
</dbReference>
<evidence type="ECO:0000313" key="5">
    <source>
        <dbReference type="EMBL" id="KNC78891.1"/>
    </source>
</evidence>
<dbReference type="Gene3D" id="6.10.140.1950">
    <property type="match status" value="1"/>
</dbReference>
<dbReference type="Pfam" id="PF00472">
    <property type="entry name" value="RF-1"/>
    <property type="match status" value="1"/>
</dbReference>
<evidence type="ECO:0000256" key="3">
    <source>
        <dbReference type="ARBA" id="ARBA00022917"/>
    </source>
</evidence>
<dbReference type="PROSITE" id="PS00745">
    <property type="entry name" value="RF_PROK_I"/>
    <property type="match status" value="1"/>
</dbReference>
<dbReference type="PANTHER" id="PTHR43804:SF7">
    <property type="entry name" value="LD18447P"/>
    <property type="match status" value="1"/>
</dbReference>
<dbReference type="InterPro" id="IPR000352">
    <property type="entry name" value="Pep_chain_release_fac_I"/>
</dbReference>
<evidence type="ECO:0000259" key="4">
    <source>
        <dbReference type="PROSITE" id="PS00745"/>
    </source>
</evidence>
<evidence type="ECO:0000256" key="1">
    <source>
        <dbReference type="ARBA" id="ARBA00010835"/>
    </source>
</evidence>
<dbReference type="EMBL" id="KQ242402">
    <property type="protein sequence ID" value="KNC78891.1"/>
    <property type="molecule type" value="Genomic_DNA"/>
</dbReference>
<dbReference type="NCBIfam" id="NF001859">
    <property type="entry name" value="PRK00591.1"/>
    <property type="match status" value="1"/>
</dbReference>
<dbReference type="OrthoDB" id="2019491at2759"/>
<dbReference type="GO" id="GO:0005737">
    <property type="term" value="C:cytoplasm"/>
    <property type="evidence" value="ECO:0007669"/>
    <property type="project" value="UniProtKB-ARBA"/>
</dbReference>
<dbReference type="eggNOG" id="KOG2726">
    <property type="taxonomic scope" value="Eukaryota"/>
</dbReference>
<dbReference type="FunFam" id="3.30.160.20:FF:000004">
    <property type="entry name" value="Peptide chain release factor 1"/>
    <property type="match status" value="1"/>
</dbReference>
<dbReference type="GO" id="GO:0003747">
    <property type="term" value="F:translation release factor activity"/>
    <property type="evidence" value="ECO:0007669"/>
    <property type="project" value="InterPro"/>
</dbReference>
<gene>
    <name evidence="5" type="ORF">SARC_08695</name>
</gene>
<dbReference type="Proteomes" id="UP000054560">
    <property type="component" value="Unassembled WGS sequence"/>
</dbReference>
<feature type="domain" description="Prokaryotic-type class I peptide chain release factors" evidence="4">
    <location>
        <begin position="208"/>
        <end position="224"/>
    </location>
</feature>
<dbReference type="InterPro" id="IPR050057">
    <property type="entry name" value="Prokaryotic/Mito_RF"/>
</dbReference>
<dbReference type="SUPFAM" id="SSF75620">
    <property type="entry name" value="Release factor"/>
    <property type="match status" value="1"/>
</dbReference>
<keyword evidence="3" id="KW-0648">Protein biosynthesis</keyword>
<keyword evidence="6" id="KW-1185">Reference proteome</keyword>
<keyword evidence="2" id="KW-0488">Methylation</keyword>
<dbReference type="GeneID" id="25909199"/>
<dbReference type="PANTHER" id="PTHR43804">
    <property type="entry name" value="LD18447P"/>
    <property type="match status" value="1"/>
</dbReference>
<dbReference type="STRING" id="667725.A0A0L0FQR8"/>
<dbReference type="Gene3D" id="3.30.160.20">
    <property type="match status" value="1"/>
</dbReference>
<evidence type="ECO:0000313" key="6">
    <source>
        <dbReference type="Proteomes" id="UP000054560"/>
    </source>
</evidence>
<organism evidence="5 6">
    <name type="scientific">Sphaeroforma arctica JP610</name>
    <dbReference type="NCBI Taxonomy" id="667725"/>
    <lineage>
        <taxon>Eukaryota</taxon>
        <taxon>Ichthyosporea</taxon>
        <taxon>Ichthyophonida</taxon>
        <taxon>Sphaeroforma</taxon>
    </lineage>
</organism>
<comment type="similarity">
    <text evidence="1">Belongs to the prokaryotic/mitochondrial release factor family.</text>
</comment>
<dbReference type="Pfam" id="PF03462">
    <property type="entry name" value="PCRF"/>
    <property type="match status" value="1"/>
</dbReference>
<sequence>MMNTEDCSSEDIAKISRELGDASRAVEQNNLRRVLLQDVQELSSMVDSDDTDAELKAMAEMEVEEKTTELRAVEAELLRSIVPKDSADSHNAMLEIRAGAGGGEASLFVQDLFSMYQALAKRQGWRTEIYSTSPTTAGGMSEIVAGVSGVNVFGVLKHEIGTHRVQRVPATETQGRVHTSTATVAILPEASDVDVDVKDSDIKVDTYRSGGAGGQHVNTTDSAVRLTHIPTGVIVCIQDERSQHKNKAKAMLVLKTRIFDAERERLATARATARKEQVGTGSRSERIRTYNYAQDRVTDHRINMSHYGLMDVLNGPVLEDFIGALTQAKEIELLEAQFGTAEA</sequence>
<dbReference type="InterPro" id="IPR005139">
    <property type="entry name" value="PCRF"/>
</dbReference>
<evidence type="ECO:0000256" key="2">
    <source>
        <dbReference type="ARBA" id="ARBA00022481"/>
    </source>
</evidence>
<dbReference type="Gene3D" id="3.30.70.1660">
    <property type="match status" value="1"/>
</dbReference>
<dbReference type="FunFam" id="3.30.70.1660:FF:000002">
    <property type="entry name" value="Peptide chain release factor 1"/>
    <property type="match status" value="1"/>
</dbReference>
<proteinExistence type="inferred from homology"/>